<dbReference type="EMBL" id="RAPQ01000011">
    <property type="protein sequence ID" value="RKD98569.1"/>
    <property type="molecule type" value="Genomic_DNA"/>
</dbReference>
<evidence type="ECO:0000256" key="4">
    <source>
        <dbReference type="ARBA" id="ARBA00023136"/>
    </source>
</evidence>
<comment type="subcellular location">
    <subcellularLocation>
        <location evidence="1">Cell outer membrane</location>
    </subcellularLocation>
</comment>
<dbReference type="InterPro" id="IPR011990">
    <property type="entry name" value="TPR-like_helical_dom_sf"/>
</dbReference>
<dbReference type="GO" id="GO:0009279">
    <property type="term" value="C:cell outer membrane"/>
    <property type="evidence" value="ECO:0007669"/>
    <property type="project" value="UniProtKB-SubCell"/>
</dbReference>
<evidence type="ECO:0000256" key="2">
    <source>
        <dbReference type="ARBA" id="ARBA00006275"/>
    </source>
</evidence>
<dbReference type="CDD" id="cd08977">
    <property type="entry name" value="SusD"/>
    <property type="match status" value="1"/>
</dbReference>
<keyword evidence="4" id="KW-0472">Membrane</keyword>
<name>A0A419WSW6_9BACT</name>
<proteinExistence type="inferred from homology"/>
<dbReference type="AlphaFoldDB" id="A0A419WSW6"/>
<evidence type="ECO:0000259" key="6">
    <source>
        <dbReference type="Pfam" id="PF07980"/>
    </source>
</evidence>
<dbReference type="Gene3D" id="1.25.40.390">
    <property type="match status" value="1"/>
</dbReference>
<comment type="caution">
    <text evidence="8">The sequence shown here is derived from an EMBL/GenBank/DDBJ whole genome shotgun (WGS) entry which is preliminary data.</text>
</comment>
<dbReference type="Proteomes" id="UP000284531">
    <property type="component" value="Unassembled WGS sequence"/>
</dbReference>
<gene>
    <name evidence="8" type="ORF">BXY64_3428</name>
</gene>
<organism evidence="8 9">
    <name type="scientific">Marinifilum flexuosum</name>
    <dbReference type="NCBI Taxonomy" id="1117708"/>
    <lineage>
        <taxon>Bacteria</taxon>
        <taxon>Pseudomonadati</taxon>
        <taxon>Bacteroidota</taxon>
        <taxon>Bacteroidia</taxon>
        <taxon>Marinilabiliales</taxon>
        <taxon>Marinifilaceae</taxon>
    </lineage>
</organism>
<keyword evidence="3" id="KW-0732">Signal</keyword>
<keyword evidence="5" id="KW-0998">Cell outer membrane</keyword>
<sequence>MHSLSPNHILLVLMLVSKITIMKILKNCLYILMAGISLTSCDDFLDVKPADKVIPETYEDYRKLQTGAHEVGLIDRSRSTIFTDETILDEWGAEAEEFQDYYLWKTVLGSKARALPYQQFFKVIFFENEIIAQAANMKEGSKEEIDQLVAEAYFMRAYMHFNLLNMYAKPYNKATASTDNGVPIVTEIDIEQAFPVSTVEEVYTQILSDVDSTLKYINIDEYGKGLNYRVSKIATYGIKSRMHLYRGEYLLAKNAALEALKINDQLVDLNMEDATMPYHYTSIENVFAAEQTFDNILNFNVKVSNELISKYNAKDLRLSKYYSSSWGSYSVNKGRVPTHKCSLRISELYLILAESEAQLNVDLAKAKEYLNTLKKNRLEADFYVIEESRINAMNQDDLIDEIADERFRELAFEGHRWYDLRRTTQQSITHNFGGETEVLKQGDPRYTISFPQEAIDNNPNLRD</sequence>
<protein>
    <submittedName>
        <fullName evidence="8">SusD-like starch-binding protein associating with outer membrane</fullName>
    </submittedName>
</protein>
<dbReference type="Pfam" id="PF07980">
    <property type="entry name" value="SusD_RagB"/>
    <property type="match status" value="1"/>
</dbReference>
<evidence type="ECO:0000256" key="1">
    <source>
        <dbReference type="ARBA" id="ARBA00004442"/>
    </source>
</evidence>
<feature type="domain" description="RagB/SusD" evidence="6">
    <location>
        <begin position="288"/>
        <end position="439"/>
    </location>
</feature>
<evidence type="ECO:0000313" key="8">
    <source>
        <dbReference type="EMBL" id="RKD98569.1"/>
    </source>
</evidence>
<accession>A0A419WSW6</accession>
<dbReference type="InterPro" id="IPR012944">
    <property type="entry name" value="SusD_RagB_dom"/>
</dbReference>
<dbReference type="SUPFAM" id="SSF48452">
    <property type="entry name" value="TPR-like"/>
    <property type="match status" value="1"/>
</dbReference>
<evidence type="ECO:0000313" key="9">
    <source>
        <dbReference type="Proteomes" id="UP000284531"/>
    </source>
</evidence>
<evidence type="ECO:0000256" key="3">
    <source>
        <dbReference type="ARBA" id="ARBA00022729"/>
    </source>
</evidence>
<dbReference type="Pfam" id="PF14322">
    <property type="entry name" value="SusD-like_3"/>
    <property type="match status" value="1"/>
</dbReference>
<evidence type="ECO:0000259" key="7">
    <source>
        <dbReference type="Pfam" id="PF14322"/>
    </source>
</evidence>
<comment type="similarity">
    <text evidence="2">Belongs to the SusD family.</text>
</comment>
<keyword evidence="9" id="KW-1185">Reference proteome</keyword>
<feature type="domain" description="SusD-like N-terminal" evidence="7">
    <location>
        <begin position="43"/>
        <end position="244"/>
    </location>
</feature>
<evidence type="ECO:0000256" key="5">
    <source>
        <dbReference type="ARBA" id="ARBA00023237"/>
    </source>
</evidence>
<reference evidence="8 9" key="1">
    <citation type="submission" date="2018-09" db="EMBL/GenBank/DDBJ databases">
        <title>Genomic Encyclopedia of Archaeal and Bacterial Type Strains, Phase II (KMG-II): from individual species to whole genera.</title>
        <authorList>
            <person name="Goeker M."/>
        </authorList>
    </citation>
    <scope>NUCLEOTIDE SEQUENCE [LARGE SCALE GENOMIC DNA]</scope>
    <source>
        <strain evidence="8 9">DSM 21950</strain>
    </source>
</reference>
<dbReference type="InterPro" id="IPR033985">
    <property type="entry name" value="SusD-like_N"/>
</dbReference>